<sequence length="169" mass="19062">MREAELDHAFAEGLERSPHLRTWLLAGGRFARYARTARLMQAEQAAARKAAHWWKHWWCTMPDGTQGETDIFAVFEDPSAGRFAIHVENKPPHGVLGYAQAAAYRRRAAFKANDPRWLDYRDFETVLLAPAAFLEAHGECLRQFDRGIAYEEVAEFVPLFARGAAAGSS</sequence>
<evidence type="ECO:0000313" key="2">
    <source>
        <dbReference type="Proteomes" id="UP001055247"/>
    </source>
</evidence>
<dbReference type="AlphaFoldDB" id="A0AAV4ZHG5"/>
<gene>
    <name evidence="1" type="ORF">BHAOGJBA_1337</name>
</gene>
<dbReference type="Proteomes" id="UP001055247">
    <property type="component" value="Unassembled WGS sequence"/>
</dbReference>
<organism evidence="1 2">
    <name type="scientific">Methylobacterium hispanicum</name>
    <dbReference type="NCBI Taxonomy" id="270350"/>
    <lineage>
        <taxon>Bacteria</taxon>
        <taxon>Pseudomonadati</taxon>
        <taxon>Pseudomonadota</taxon>
        <taxon>Alphaproteobacteria</taxon>
        <taxon>Hyphomicrobiales</taxon>
        <taxon>Methylobacteriaceae</taxon>
        <taxon>Methylobacterium</taxon>
    </lineage>
</organism>
<name>A0AAV4ZHG5_9HYPH</name>
<protein>
    <submittedName>
        <fullName evidence="1">Uncharacterized protein</fullName>
    </submittedName>
</protein>
<accession>A0AAV4ZHG5</accession>
<reference evidence="1" key="1">
    <citation type="journal article" date="2016" name="Front. Microbiol.">
        <title>Genome Sequence of the Piezophilic, Mesophilic Sulfate-Reducing Bacterium Desulfovibrio indicus J2T.</title>
        <authorList>
            <person name="Cao J."/>
            <person name="Maignien L."/>
            <person name="Shao Z."/>
            <person name="Alain K."/>
            <person name="Jebbar M."/>
        </authorList>
    </citation>
    <scope>NUCLEOTIDE SEQUENCE</scope>
    <source>
        <strain evidence="1">DSM 16372</strain>
    </source>
</reference>
<dbReference type="EMBL" id="BPQO01000004">
    <property type="protein sequence ID" value="GJD87832.1"/>
    <property type="molecule type" value="Genomic_DNA"/>
</dbReference>
<evidence type="ECO:0000313" key="1">
    <source>
        <dbReference type="EMBL" id="GJD87832.1"/>
    </source>
</evidence>
<proteinExistence type="predicted"/>
<comment type="caution">
    <text evidence="1">The sequence shown here is derived from an EMBL/GenBank/DDBJ whole genome shotgun (WGS) entry which is preliminary data.</text>
</comment>
<reference evidence="1" key="2">
    <citation type="submission" date="2021-08" db="EMBL/GenBank/DDBJ databases">
        <authorList>
            <person name="Tani A."/>
            <person name="Ola A."/>
            <person name="Ogura Y."/>
            <person name="Katsura K."/>
            <person name="Hayashi T."/>
        </authorList>
    </citation>
    <scope>NUCLEOTIDE SEQUENCE</scope>
    <source>
        <strain evidence="1">DSM 16372</strain>
    </source>
</reference>
<keyword evidence="2" id="KW-1185">Reference proteome</keyword>
<dbReference type="RefSeq" id="WP_238229824.1">
    <property type="nucleotide sequence ID" value="NZ_BPQO01000004.1"/>
</dbReference>